<accession>A0A4Y2FWA8</accession>
<reference evidence="1 2" key="1">
    <citation type="journal article" date="2019" name="Sci. Rep.">
        <title>Orb-weaving spider Araneus ventricosus genome elucidates the spidroin gene catalogue.</title>
        <authorList>
            <person name="Kono N."/>
            <person name="Nakamura H."/>
            <person name="Ohtoshi R."/>
            <person name="Moran D.A.P."/>
            <person name="Shinohara A."/>
            <person name="Yoshida Y."/>
            <person name="Fujiwara M."/>
            <person name="Mori M."/>
            <person name="Tomita M."/>
            <person name="Arakawa K."/>
        </authorList>
    </citation>
    <scope>NUCLEOTIDE SEQUENCE [LARGE SCALE GENOMIC DNA]</scope>
</reference>
<proteinExistence type="predicted"/>
<name>A0A4Y2FWA8_ARAVE</name>
<protein>
    <submittedName>
        <fullName evidence="1">Uncharacterized protein</fullName>
    </submittedName>
</protein>
<organism evidence="1 2">
    <name type="scientific">Araneus ventricosus</name>
    <name type="common">Orbweaver spider</name>
    <name type="synonym">Epeira ventricosa</name>
    <dbReference type="NCBI Taxonomy" id="182803"/>
    <lineage>
        <taxon>Eukaryota</taxon>
        <taxon>Metazoa</taxon>
        <taxon>Ecdysozoa</taxon>
        <taxon>Arthropoda</taxon>
        <taxon>Chelicerata</taxon>
        <taxon>Arachnida</taxon>
        <taxon>Araneae</taxon>
        <taxon>Araneomorphae</taxon>
        <taxon>Entelegynae</taxon>
        <taxon>Araneoidea</taxon>
        <taxon>Araneidae</taxon>
        <taxon>Araneus</taxon>
    </lineage>
</organism>
<gene>
    <name evidence="1" type="ORF">AVEN_208082_1</name>
</gene>
<sequence length="103" mass="12146">MSGFIPADAAREKVSCIRENLLYSEKLTSFRQRKKVYNLRNWCTLPSTIRLSIFRKRNWRDSLGVLPSRKTPDDIHRWPVLAFTQPTMTFHSDPAEYITTSWV</sequence>
<keyword evidence="2" id="KW-1185">Reference proteome</keyword>
<dbReference type="AlphaFoldDB" id="A0A4Y2FWA8"/>
<evidence type="ECO:0000313" key="2">
    <source>
        <dbReference type="Proteomes" id="UP000499080"/>
    </source>
</evidence>
<dbReference type="Proteomes" id="UP000499080">
    <property type="component" value="Unassembled WGS sequence"/>
</dbReference>
<comment type="caution">
    <text evidence="1">The sequence shown here is derived from an EMBL/GenBank/DDBJ whole genome shotgun (WGS) entry which is preliminary data.</text>
</comment>
<dbReference type="EMBL" id="BGPR01001112">
    <property type="protein sequence ID" value="GBM45760.1"/>
    <property type="molecule type" value="Genomic_DNA"/>
</dbReference>
<evidence type="ECO:0000313" key="1">
    <source>
        <dbReference type="EMBL" id="GBM45760.1"/>
    </source>
</evidence>